<proteinExistence type="predicted"/>
<feature type="region of interest" description="Disordered" evidence="1">
    <location>
        <begin position="92"/>
        <end position="143"/>
    </location>
</feature>
<evidence type="ECO:0000256" key="1">
    <source>
        <dbReference type="SAM" id="MobiDB-lite"/>
    </source>
</evidence>
<sequence>MSEHDHSHSQAQRDPDEIEKEIHQSRERLDATLHQIEERFSPEQWLHSTYDYLRHGGANEFFANLGTTVKQNPVPTLLTGAGLGWLMLSQRQPQSGHAHGNTHGYATDAHATPPPPDEVMYPSRFSAGQHDPRSDSNGHGHGIKERARHIGHSTRGAAQQFGEKAHQMGDRMQDSMSHAQQGTHHRIDHMKERAHHASDRSSDFIQDHPLVVGALGFALGAALASMSAMTRKENETLGEYRNQAMDQATKMGEAEVDKAQHAIHDKAESVKQHAHAQREQGHKEDDNPTQHNEPGLAGSSTPSGNTQGAGTNTATSANNPSSANPTTHGVNTTTPTSETRKPPLP</sequence>
<dbReference type="RefSeq" id="WP_399844312.1">
    <property type="nucleotide sequence ID" value="NZ_JBITWC010000014.1"/>
</dbReference>
<feature type="region of interest" description="Disordered" evidence="1">
    <location>
        <begin position="1"/>
        <end position="21"/>
    </location>
</feature>
<feature type="compositionally biased region" description="Basic and acidic residues" evidence="1">
    <location>
        <begin position="130"/>
        <end position="143"/>
    </location>
</feature>
<dbReference type="Proteomes" id="UP001614338">
    <property type="component" value="Unassembled WGS sequence"/>
</dbReference>
<keyword evidence="3" id="KW-1185">Reference proteome</keyword>
<name>A0ABW8BUN1_9GAMM</name>
<feature type="compositionally biased region" description="Basic and acidic residues" evidence="1">
    <location>
        <begin position="266"/>
        <end position="288"/>
    </location>
</feature>
<dbReference type="InterPro" id="IPR022062">
    <property type="entry name" value="DUF3618"/>
</dbReference>
<feature type="region of interest" description="Disordered" evidence="1">
    <location>
        <begin position="266"/>
        <end position="345"/>
    </location>
</feature>
<reference evidence="2 3" key="1">
    <citation type="submission" date="2024-10" db="EMBL/GenBank/DDBJ databases">
        <title>The Natural Products Discovery Center: Release of the First 8490 Sequenced Strains for Exploring Actinobacteria Biosynthetic Diversity.</title>
        <authorList>
            <person name="Kalkreuter E."/>
            <person name="Kautsar S.A."/>
            <person name="Yang D."/>
            <person name="Bader C.D."/>
            <person name="Teijaro C.N."/>
            <person name="Fluegel L."/>
            <person name="Davis C.M."/>
            <person name="Simpson J.R."/>
            <person name="Lauterbach L."/>
            <person name="Steele A.D."/>
            <person name="Gui C."/>
            <person name="Meng S."/>
            <person name="Li G."/>
            <person name="Viehrig K."/>
            <person name="Ye F."/>
            <person name="Su P."/>
            <person name="Kiefer A.F."/>
            <person name="Nichols A."/>
            <person name="Cepeda A.J."/>
            <person name="Yan W."/>
            <person name="Fan B."/>
            <person name="Jiang Y."/>
            <person name="Adhikari A."/>
            <person name="Zheng C.-J."/>
            <person name="Schuster L."/>
            <person name="Cowan T.M."/>
            <person name="Smanski M.J."/>
            <person name="Chevrette M.G."/>
            <person name="De Carvalho L.P.S."/>
            <person name="Shen B."/>
        </authorList>
    </citation>
    <scope>NUCLEOTIDE SEQUENCE [LARGE SCALE GENOMIC DNA]</scope>
    <source>
        <strain evidence="2 3">NPDC077409</strain>
    </source>
</reference>
<protein>
    <submittedName>
        <fullName evidence="2">DUF3618 domain-containing protein</fullName>
    </submittedName>
</protein>
<evidence type="ECO:0000313" key="2">
    <source>
        <dbReference type="EMBL" id="MFI8750368.1"/>
    </source>
</evidence>
<dbReference type="Pfam" id="PF12277">
    <property type="entry name" value="DUF3618"/>
    <property type="match status" value="1"/>
</dbReference>
<gene>
    <name evidence="2" type="ORF">ACIGG6_10225</name>
</gene>
<feature type="compositionally biased region" description="Low complexity" evidence="1">
    <location>
        <begin position="303"/>
        <end position="336"/>
    </location>
</feature>
<accession>A0ABW8BUN1</accession>
<organism evidence="2 3">
    <name type="scientific">Vreelandella lionensis</name>
    <dbReference type="NCBI Taxonomy" id="1144478"/>
    <lineage>
        <taxon>Bacteria</taxon>
        <taxon>Pseudomonadati</taxon>
        <taxon>Pseudomonadota</taxon>
        <taxon>Gammaproteobacteria</taxon>
        <taxon>Oceanospirillales</taxon>
        <taxon>Halomonadaceae</taxon>
        <taxon>Vreelandella</taxon>
    </lineage>
</organism>
<comment type="caution">
    <text evidence="2">The sequence shown here is derived from an EMBL/GenBank/DDBJ whole genome shotgun (WGS) entry which is preliminary data.</text>
</comment>
<dbReference type="EMBL" id="JBITWC010000014">
    <property type="protein sequence ID" value="MFI8750368.1"/>
    <property type="molecule type" value="Genomic_DNA"/>
</dbReference>
<evidence type="ECO:0000313" key="3">
    <source>
        <dbReference type="Proteomes" id="UP001614338"/>
    </source>
</evidence>